<dbReference type="InterPro" id="IPR036431">
    <property type="entry name" value="ARID_dom_sf"/>
</dbReference>
<dbReference type="PANTHER" id="PTHR13964:SF27">
    <property type="entry name" value="HAT-TRICK, ISOFORM D"/>
    <property type="match status" value="1"/>
</dbReference>
<feature type="region of interest" description="Disordered" evidence="9">
    <location>
        <begin position="406"/>
        <end position="573"/>
    </location>
</feature>
<feature type="compositionally biased region" description="Basic and acidic residues" evidence="9">
    <location>
        <begin position="446"/>
        <end position="459"/>
    </location>
</feature>
<dbReference type="InterPro" id="IPR051232">
    <property type="entry name" value="ARID/SWI1_ChromRemod"/>
</dbReference>
<organism evidence="11 12">
    <name type="scientific">Limulus polyphemus</name>
    <name type="common">Atlantic horseshoe crab</name>
    <dbReference type="NCBI Taxonomy" id="6850"/>
    <lineage>
        <taxon>Eukaryota</taxon>
        <taxon>Metazoa</taxon>
        <taxon>Ecdysozoa</taxon>
        <taxon>Arthropoda</taxon>
        <taxon>Chelicerata</taxon>
        <taxon>Merostomata</taxon>
        <taxon>Xiphosura</taxon>
        <taxon>Limulidae</taxon>
        <taxon>Limulus</taxon>
    </lineage>
</organism>
<evidence type="ECO:0000256" key="2">
    <source>
        <dbReference type="ARBA" id="ARBA00022553"/>
    </source>
</evidence>
<feature type="compositionally biased region" description="Basic residues" evidence="9">
    <location>
        <begin position="553"/>
        <end position="563"/>
    </location>
</feature>
<dbReference type="Gene3D" id="2.30.30.140">
    <property type="match status" value="2"/>
</dbReference>
<evidence type="ECO:0000256" key="7">
    <source>
        <dbReference type="ARBA" id="ARBA00023163"/>
    </source>
</evidence>
<dbReference type="CDD" id="cd20389">
    <property type="entry name" value="Tudor_ARID4_rpt1"/>
    <property type="match status" value="1"/>
</dbReference>
<dbReference type="SMART" id="SM01014">
    <property type="entry name" value="ARID"/>
    <property type="match status" value="1"/>
</dbReference>
<keyword evidence="5" id="KW-0805">Transcription regulation</keyword>
<evidence type="ECO:0000256" key="9">
    <source>
        <dbReference type="SAM" id="MobiDB-lite"/>
    </source>
</evidence>
<feature type="compositionally biased region" description="Basic and acidic residues" evidence="9">
    <location>
        <begin position="564"/>
        <end position="573"/>
    </location>
</feature>
<name>A0ABM1B5G2_LIMPO</name>
<dbReference type="Pfam" id="PF08169">
    <property type="entry name" value="RBB1NT"/>
    <property type="match status" value="1"/>
</dbReference>
<keyword evidence="6" id="KW-0238">DNA-binding</keyword>
<dbReference type="SUPFAM" id="SSF46774">
    <property type="entry name" value="ARID-like"/>
    <property type="match status" value="1"/>
</dbReference>
<dbReference type="GeneID" id="106460058"/>
<feature type="domain" description="ARID" evidence="10">
    <location>
        <begin position="305"/>
        <end position="397"/>
    </location>
</feature>
<keyword evidence="3" id="KW-0832">Ubl conjugation</keyword>
<feature type="compositionally biased region" description="Acidic residues" evidence="9">
    <location>
        <begin position="155"/>
        <end position="164"/>
    </location>
</feature>
<evidence type="ECO:0000256" key="4">
    <source>
        <dbReference type="ARBA" id="ARBA00022853"/>
    </source>
</evidence>
<dbReference type="RefSeq" id="XP_013775198.1">
    <property type="nucleotide sequence ID" value="XM_013919744.2"/>
</dbReference>
<proteinExistence type="predicted"/>
<dbReference type="Proteomes" id="UP000694941">
    <property type="component" value="Unplaced"/>
</dbReference>
<keyword evidence="11" id="KW-1185">Reference proteome</keyword>
<dbReference type="CDD" id="cd20390">
    <property type="entry name" value="Tudor_ARID4_rpt2"/>
    <property type="match status" value="1"/>
</dbReference>
<evidence type="ECO:0000256" key="5">
    <source>
        <dbReference type="ARBA" id="ARBA00023015"/>
    </source>
</evidence>
<feature type="compositionally biased region" description="Basic and acidic residues" evidence="9">
    <location>
        <begin position="165"/>
        <end position="179"/>
    </location>
</feature>
<keyword evidence="2" id="KW-0597">Phosphoprotein</keyword>
<dbReference type="InterPro" id="IPR001606">
    <property type="entry name" value="ARID_dom"/>
</dbReference>
<dbReference type="InterPro" id="IPR002999">
    <property type="entry name" value="Tudor"/>
</dbReference>
<dbReference type="SMART" id="SM00333">
    <property type="entry name" value="TUDOR"/>
    <property type="match status" value="1"/>
</dbReference>
<dbReference type="SMART" id="SM00501">
    <property type="entry name" value="BRIGHT"/>
    <property type="match status" value="1"/>
</dbReference>
<gene>
    <name evidence="12" type="primary">LOC106460058</name>
</gene>
<feature type="region of interest" description="Disordered" evidence="9">
    <location>
        <begin position="119"/>
        <end position="179"/>
    </location>
</feature>
<keyword evidence="7" id="KW-0804">Transcription</keyword>
<dbReference type="Gene3D" id="1.10.150.60">
    <property type="entry name" value="ARID DNA-binding domain"/>
    <property type="match status" value="1"/>
</dbReference>
<keyword evidence="4" id="KW-0156">Chromatin regulator</keyword>
<evidence type="ECO:0000259" key="10">
    <source>
        <dbReference type="PROSITE" id="PS51011"/>
    </source>
</evidence>
<evidence type="ECO:0000313" key="11">
    <source>
        <dbReference type="Proteomes" id="UP000694941"/>
    </source>
</evidence>
<dbReference type="PROSITE" id="PS51011">
    <property type="entry name" value="ARID"/>
    <property type="match status" value="1"/>
</dbReference>
<evidence type="ECO:0000256" key="3">
    <source>
        <dbReference type="ARBA" id="ARBA00022843"/>
    </source>
</evidence>
<feature type="compositionally biased region" description="Basic and acidic residues" evidence="9">
    <location>
        <begin position="520"/>
        <end position="552"/>
    </location>
</feature>
<evidence type="ECO:0000256" key="1">
    <source>
        <dbReference type="ARBA" id="ARBA00022499"/>
    </source>
</evidence>
<keyword evidence="1" id="KW-1017">Isopeptide bond</keyword>
<keyword evidence="8" id="KW-0539">Nucleus</keyword>
<dbReference type="SUPFAM" id="SSF63748">
    <property type="entry name" value="Tudor/PWWP/MBT"/>
    <property type="match status" value="2"/>
</dbReference>
<feature type="compositionally biased region" description="Basic and acidic residues" evidence="9">
    <location>
        <begin position="469"/>
        <end position="511"/>
    </location>
</feature>
<dbReference type="InterPro" id="IPR012603">
    <property type="entry name" value="ARID4A/B_PWWP"/>
</dbReference>
<reference evidence="12" key="1">
    <citation type="submission" date="2025-08" db="UniProtKB">
        <authorList>
            <consortium name="RefSeq"/>
        </authorList>
    </citation>
    <scope>IDENTIFICATION</scope>
    <source>
        <tissue evidence="12">Muscle</tissue>
    </source>
</reference>
<sequence>MGVENPPYLTIATEVSAKYKGAFCEAKVKKINRQLKCKVTFENSLGTAVLPEDHIKGNLRVGGKVEAKHPEKNQFFEAIISKILDLSLYTVVFDDGDETTLRRTSLCLKSGRHFAESETLDQLPLTNPEHFGTPVLNSKSKRKRRPTTSSLATISDDDESSDDETPQKKGKESKSRERDPNYGKVVCYDFGDRRKKDNWFPALVVAHTAQESIKMNPKQEFLVRSFKDGKYYQISKKDVREFTRDIWTKVDNPTLKTAVERALQFLHRDELPPHWDRELLMGLCVPLAEEASQHSESDLSDDEPSEEKDHFVAQLYKFMDDRGTPINKGPTLAGKDLNLYKLFKTVQKMGGYNRVTNHNQWKTVYQKMHLPSSNTACSHQTKMAYKRYLQSFEDFYRKLGCTMVSNPRSSRVRHRSERSFLSVRSKEKPIPTVKEKGQRRSVSGEQIKKEKESSEEKDINQVNKLPSKSSKDDEKQEASRPQTREEVRRAKSLSPDKKETKSSSKKIDKKGIVVQKKSIKSSEKYPKTDKDPAGEALKENKVSVSDTKDCVSKKKASGQKQKNKKVDKPKATEETVKVNKQNNLELIITNDSKKKKILDEEKGKL</sequence>
<dbReference type="Pfam" id="PF01388">
    <property type="entry name" value="ARID"/>
    <property type="match status" value="1"/>
</dbReference>
<protein>
    <submittedName>
        <fullName evidence="12">AT-rich interactive domain-containing protein 4B-like isoform X2</fullName>
    </submittedName>
</protein>
<evidence type="ECO:0000256" key="6">
    <source>
        <dbReference type="ARBA" id="ARBA00023125"/>
    </source>
</evidence>
<dbReference type="PANTHER" id="PTHR13964">
    <property type="entry name" value="RBP-RELATED"/>
    <property type="match status" value="1"/>
</dbReference>
<evidence type="ECO:0000313" key="12">
    <source>
        <dbReference type="RefSeq" id="XP_013775198.1"/>
    </source>
</evidence>
<accession>A0ABM1B5G2</accession>
<evidence type="ECO:0000256" key="8">
    <source>
        <dbReference type="ARBA" id="ARBA00023242"/>
    </source>
</evidence>
<feature type="compositionally biased region" description="Basic and acidic residues" evidence="9">
    <location>
        <begin position="424"/>
        <end position="438"/>
    </location>
</feature>